<reference evidence="1" key="1">
    <citation type="submission" date="2021-06" db="EMBL/GenBank/DDBJ databases">
        <authorList>
            <person name="Kallberg Y."/>
            <person name="Tangrot J."/>
            <person name="Rosling A."/>
        </authorList>
    </citation>
    <scope>NUCLEOTIDE SEQUENCE</scope>
    <source>
        <strain evidence="1">MA461A</strain>
    </source>
</reference>
<evidence type="ECO:0000313" key="2">
    <source>
        <dbReference type="Proteomes" id="UP000789920"/>
    </source>
</evidence>
<name>A0ACA9SVM5_9GLOM</name>
<evidence type="ECO:0000313" key="1">
    <source>
        <dbReference type="EMBL" id="CAG8848325.1"/>
    </source>
</evidence>
<dbReference type="Proteomes" id="UP000789920">
    <property type="component" value="Unassembled WGS sequence"/>
</dbReference>
<keyword evidence="2" id="KW-1185">Reference proteome</keyword>
<organism evidence="1 2">
    <name type="scientific">Racocetra persica</name>
    <dbReference type="NCBI Taxonomy" id="160502"/>
    <lineage>
        <taxon>Eukaryota</taxon>
        <taxon>Fungi</taxon>
        <taxon>Fungi incertae sedis</taxon>
        <taxon>Mucoromycota</taxon>
        <taxon>Glomeromycotina</taxon>
        <taxon>Glomeromycetes</taxon>
        <taxon>Diversisporales</taxon>
        <taxon>Gigasporaceae</taxon>
        <taxon>Racocetra</taxon>
    </lineage>
</organism>
<accession>A0ACA9SVM5</accession>
<comment type="caution">
    <text evidence="1">The sequence shown here is derived from an EMBL/GenBank/DDBJ whole genome shotgun (WGS) entry which is preliminary data.</text>
</comment>
<protein>
    <submittedName>
        <fullName evidence="1">29760_t:CDS:1</fullName>
    </submittedName>
</protein>
<feature type="non-terminal residue" evidence="1">
    <location>
        <position position="1"/>
    </location>
</feature>
<feature type="non-terminal residue" evidence="1">
    <location>
        <position position="87"/>
    </location>
</feature>
<sequence>TLKLGKNAFYKNLFSAAGMWIQLASCYYIILDTDPSLFELLSNKPCLFKFAIFFYIMTTAQVQDLGDQKGDKLIGRKTLPLLISDNI</sequence>
<dbReference type="EMBL" id="CAJVQC010160195">
    <property type="protein sequence ID" value="CAG8848325.1"/>
    <property type="molecule type" value="Genomic_DNA"/>
</dbReference>
<proteinExistence type="predicted"/>
<gene>
    <name evidence="1" type="ORF">RPERSI_LOCUS35065</name>
</gene>